<protein>
    <submittedName>
        <fullName evidence="2">Uncharacterized protein</fullName>
    </submittedName>
</protein>
<feature type="compositionally biased region" description="Basic residues" evidence="1">
    <location>
        <begin position="102"/>
        <end position="121"/>
    </location>
</feature>
<proteinExistence type="predicted"/>
<feature type="compositionally biased region" description="Basic residues" evidence="1">
    <location>
        <begin position="52"/>
        <end position="67"/>
    </location>
</feature>
<feature type="non-terminal residue" evidence="2">
    <location>
        <position position="200"/>
    </location>
</feature>
<evidence type="ECO:0000256" key="1">
    <source>
        <dbReference type="SAM" id="MobiDB-lite"/>
    </source>
</evidence>
<accession>A0A6J4U3F9</accession>
<sequence length="200" mass="22492">DGHRHRRGRAALSRQVAACFGHAHRRGVPHRDPPPDRRAPRRERQGVGGGRARPRLPAHARGLRAGRGRAAGLGLPIRDVGHGVGEGGPRQVQAGRGSRQLRPGRHRRAGPSRPGRRRQRLPRQAGCRGDRGLRLDRREGHGDADGGRAPRDHRHHRRLRRHADRTGPRRLRRRGLHGRDHPLAPRHPHPRVRRAVPHGR</sequence>
<gene>
    <name evidence="2" type="ORF">AVDCRST_MAG79-1538</name>
</gene>
<dbReference type="EMBL" id="CADCWC010000234">
    <property type="protein sequence ID" value="CAA9537704.1"/>
    <property type="molecule type" value="Genomic_DNA"/>
</dbReference>
<feature type="compositionally biased region" description="Basic and acidic residues" evidence="1">
    <location>
        <begin position="128"/>
        <end position="150"/>
    </location>
</feature>
<evidence type="ECO:0000313" key="2">
    <source>
        <dbReference type="EMBL" id="CAA9537704.1"/>
    </source>
</evidence>
<feature type="compositionally biased region" description="Basic residues" evidence="1">
    <location>
        <begin position="184"/>
        <end position="200"/>
    </location>
</feature>
<feature type="region of interest" description="Disordered" evidence="1">
    <location>
        <begin position="21"/>
        <end position="200"/>
    </location>
</feature>
<feature type="compositionally biased region" description="Basic and acidic residues" evidence="1">
    <location>
        <begin position="29"/>
        <end position="45"/>
    </location>
</feature>
<feature type="compositionally biased region" description="Basic residues" evidence="1">
    <location>
        <begin position="151"/>
        <end position="176"/>
    </location>
</feature>
<organism evidence="2">
    <name type="scientific">uncultured Thermoleophilia bacterium</name>
    <dbReference type="NCBI Taxonomy" id="1497501"/>
    <lineage>
        <taxon>Bacteria</taxon>
        <taxon>Bacillati</taxon>
        <taxon>Actinomycetota</taxon>
        <taxon>Thermoleophilia</taxon>
        <taxon>environmental samples</taxon>
    </lineage>
</organism>
<feature type="non-terminal residue" evidence="2">
    <location>
        <position position="1"/>
    </location>
</feature>
<name>A0A6J4U3F9_9ACTN</name>
<dbReference type="AlphaFoldDB" id="A0A6J4U3F9"/>
<reference evidence="2" key="1">
    <citation type="submission" date="2020-02" db="EMBL/GenBank/DDBJ databases">
        <authorList>
            <person name="Meier V. D."/>
        </authorList>
    </citation>
    <scope>NUCLEOTIDE SEQUENCE</scope>
    <source>
        <strain evidence="2">AVDCRST_MAG79</strain>
    </source>
</reference>